<evidence type="ECO:0000313" key="1">
    <source>
        <dbReference type="EMBL" id="ACS33766.1"/>
    </source>
</evidence>
<dbReference type="HOGENOM" id="CLU_1168623_0_0_2"/>
<organism evidence="1 2">
    <name type="scientific">Thermococcus gammatolerans (strain DSM 15229 / JCM 11827 / EJ3)</name>
    <dbReference type="NCBI Taxonomy" id="593117"/>
    <lineage>
        <taxon>Archaea</taxon>
        <taxon>Methanobacteriati</taxon>
        <taxon>Methanobacteriota</taxon>
        <taxon>Thermococci</taxon>
        <taxon>Thermococcales</taxon>
        <taxon>Thermococcaceae</taxon>
        <taxon>Thermococcus</taxon>
    </lineage>
</organism>
<dbReference type="AlphaFoldDB" id="C5A6A4"/>
<dbReference type="RefSeq" id="WP_015858878.1">
    <property type="nucleotide sequence ID" value="NC_012804.1"/>
</dbReference>
<dbReference type="PATRIC" id="fig|593117.10.peg.1263"/>
<reference evidence="1 2" key="1">
    <citation type="journal article" date="2007" name="Genome Biol.">
        <title>Genome analysis and genome-wide proteomics of Thermococcus gammatolerans, the most radioresistant organism known amongst the Archaea.</title>
        <authorList>
            <person name="Zivanovic Y."/>
            <person name="Armengaud J."/>
            <person name="Lagorce A."/>
            <person name="Leplat C."/>
            <person name="Guerin P."/>
            <person name="Dutertre M."/>
            <person name="Anthouard V."/>
            <person name="Forterre P."/>
            <person name="Wincker P."/>
            <person name="Confalonieri F."/>
        </authorList>
    </citation>
    <scope>NUCLEOTIDE SEQUENCE [LARGE SCALE GENOMIC DNA]</scope>
    <source>
        <strain evidence="2">DSM 15229 / JCM 11827 / EJ3</strain>
    </source>
</reference>
<keyword evidence="2" id="KW-1185">Reference proteome</keyword>
<evidence type="ECO:0000313" key="2">
    <source>
        <dbReference type="Proteomes" id="UP000001488"/>
    </source>
</evidence>
<accession>C5A6A4</accession>
<proteinExistence type="predicted"/>
<protein>
    <submittedName>
        <fullName evidence="1">Uncharacterized protein</fullName>
    </submittedName>
</protein>
<name>C5A6A4_THEGJ</name>
<dbReference type="Proteomes" id="UP000001488">
    <property type="component" value="Chromosome"/>
</dbReference>
<dbReference type="eggNOG" id="arCOG13048">
    <property type="taxonomic scope" value="Archaea"/>
</dbReference>
<sequence>MRGLKWLIIGMSLILLILGLPNAMADSSSFSDSILHVWSHDKRSSYTEIHVVGKKLGSNDTFAVEQTVLASNYSGREGVALLEVQVTDSGKTAWYSVYWYGEDRVYINGPGMSISVALDMSVPHTYRIEVTRKRVGFYVDGSNKMIIGIKNITEIQQVNTGRWDKGSTYDLYIDNIKEYWNGELIASEDFDDDKDDFYTSDVLRGSGDSGEEVIPSEGVPEFPFLEPIINELLKVVG</sequence>
<dbReference type="KEGG" id="tga:TGAM_1264"/>
<dbReference type="OrthoDB" id="102364at2157"/>
<gene>
    <name evidence="1" type="ordered locus">TGAM_1264</name>
</gene>
<dbReference type="GeneID" id="7987910"/>
<dbReference type="EMBL" id="CP001398">
    <property type="protein sequence ID" value="ACS33766.1"/>
    <property type="molecule type" value="Genomic_DNA"/>
</dbReference>
<dbReference type="PaxDb" id="593117-TGAM_1264"/>
<dbReference type="STRING" id="593117.TGAM_1264"/>